<dbReference type="EMBL" id="DTET01000120">
    <property type="protein sequence ID" value="HGV66673.1"/>
    <property type="molecule type" value="Genomic_DNA"/>
</dbReference>
<keyword evidence="5" id="KW-0547">Nucleotide-binding</keyword>
<dbReference type="GO" id="GO:0055052">
    <property type="term" value="C:ATP-binding cassette (ABC) transporter complex, substrate-binding subunit-containing"/>
    <property type="evidence" value="ECO:0007669"/>
    <property type="project" value="TreeGrafter"/>
</dbReference>
<evidence type="ECO:0000256" key="1">
    <source>
        <dbReference type="ARBA" id="ARBA00022475"/>
    </source>
</evidence>
<protein>
    <submittedName>
        <fullName evidence="5">ATP-binding cassette domain-containing protein</fullName>
    </submittedName>
</protein>
<comment type="caution">
    <text evidence="5">The sequence shown here is derived from an EMBL/GenBank/DDBJ whole genome shotgun (WGS) entry which is preliminary data.</text>
</comment>
<evidence type="ECO:0000256" key="3">
    <source>
        <dbReference type="ARBA" id="ARBA00023136"/>
    </source>
</evidence>
<dbReference type="PANTHER" id="PTHR43875:SF15">
    <property type="entry name" value="TREHALOSE IMPORT ATP-BINDING PROTEIN SUGC"/>
    <property type="match status" value="1"/>
</dbReference>
<dbReference type="AlphaFoldDB" id="A0A7J3QEL5"/>
<dbReference type="PANTHER" id="PTHR43875">
    <property type="entry name" value="MALTODEXTRIN IMPORT ATP-BINDING PROTEIN MSMX"/>
    <property type="match status" value="1"/>
</dbReference>
<dbReference type="GO" id="GO:0005524">
    <property type="term" value="F:ATP binding"/>
    <property type="evidence" value="ECO:0007669"/>
    <property type="project" value="UniProtKB-KW"/>
</dbReference>
<reference evidence="5" key="1">
    <citation type="journal article" date="2020" name="mSystems">
        <title>Genome- and Community-Level Interaction Insights into Carbon Utilization and Element Cycling Functions of Hydrothermarchaeota in Hydrothermal Sediment.</title>
        <authorList>
            <person name="Zhou Z."/>
            <person name="Liu Y."/>
            <person name="Xu W."/>
            <person name="Pan J."/>
            <person name="Luo Z.H."/>
            <person name="Li M."/>
        </authorList>
    </citation>
    <scope>NUCLEOTIDE SEQUENCE [LARGE SCALE GENOMIC DNA]</scope>
    <source>
        <strain evidence="5">SpSt-721</strain>
    </source>
</reference>
<dbReference type="SUPFAM" id="SSF52540">
    <property type="entry name" value="P-loop containing nucleoside triphosphate hydrolases"/>
    <property type="match status" value="1"/>
</dbReference>
<keyword evidence="5" id="KW-0067">ATP-binding</keyword>
<keyword evidence="3" id="KW-0472">Membrane</keyword>
<organism evidence="5">
    <name type="scientific">Ignisphaera aggregans</name>
    <dbReference type="NCBI Taxonomy" id="334771"/>
    <lineage>
        <taxon>Archaea</taxon>
        <taxon>Thermoproteota</taxon>
        <taxon>Thermoprotei</taxon>
        <taxon>Desulfurococcales</taxon>
        <taxon>Desulfurococcaceae</taxon>
        <taxon>Ignisphaera</taxon>
    </lineage>
</organism>
<proteinExistence type="predicted"/>
<feature type="domain" description="ABC transporter" evidence="4">
    <location>
        <begin position="2"/>
        <end position="80"/>
    </location>
</feature>
<evidence type="ECO:0000259" key="4">
    <source>
        <dbReference type="Pfam" id="PF00005"/>
    </source>
</evidence>
<sequence>MSKGFKVALLGPIDSGKTTFLKTLAGLIKPYKGVIKIDGVVVYRSGERKGKEIYISPERRCVGYVPQELILYPHLTIYQHMVLAVKTLKKV</sequence>
<dbReference type="Pfam" id="PF00005">
    <property type="entry name" value="ABC_tran"/>
    <property type="match status" value="1"/>
</dbReference>
<dbReference type="Gene3D" id="3.40.50.300">
    <property type="entry name" value="P-loop containing nucleotide triphosphate hydrolases"/>
    <property type="match status" value="1"/>
</dbReference>
<dbReference type="InterPro" id="IPR027417">
    <property type="entry name" value="P-loop_NTPase"/>
</dbReference>
<gene>
    <name evidence="5" type="ORF">ENV02_02500</name>
</gene>
<accession>A0A7J3QEL5</accession>
<name>A0A7J3QEL5_9CREN</name>
<evidence type="ECO:0000256" key="2">
    <source>
        <dbReference type="ARBA" id="ARBA00022967"/>
    </source>
</evidence>
<dbReference type="InterPro" id="IPR003439">
    <property type="entry name" value="ABC_transporter-like_ATP-bd"/>
</dbReference>
<keyword evidence="1" id="KW-1003">Cell membrane</keyword>
<dbReference type="GO" id="GO:0016887">
    <property type="term" value="F:ATP hydrolysis activity"/>
    <property type="evidence" value="ECO:0007669"/>
    <property type="project" value="InterPro"/>
</dbReference>
<dbReference type="InterPro" id="IPR047641">
    <property type="entry name" value="ABC_transpr_MalK/UgpC-like"/>
</dbReference>
<evidence type="ECO:0000313" key="5">
    <source>
        <dbReference type="EMBL" id="HGV66673.1"/>
    </source>
</evidence>
<keyword evidence="2" id="KW-1278">Translocase</keyword>